<sequence length="200" mass="22601">MDLQSYPMLSDRVLGLDELKNNSALTRKSLIVITSPEQLDTVSRLTDLRLAGCREDVARQCAERGMECVQPADFGYAFIQISETLNTINYRLYKGRFNLYDYQWPLIESLEDFLATDERLAFFDGEPLYTGSDYNLSHFAGNLIMYPIDVLNGLLEFCAPDLILCVDPDGSSMEHYILHHLAAEVGLEYIRVGESPPCVA</sequence>
<proteinExistence type="predicted"/>
<gene>
    <name evidence="1" type="ORF">PSDVSF_24300</name>
</gene>
<protein>
    <submittedName>
        <fullName evidence="1">Uncharacterized protein</fullName>
    </submittedName>
</protein>
<evidence type="ECO:0000313" key="1">
    <source>
        <dbReference type="EMBL" id="BCS89188.1"/>
    </source>
</evidence>
<reference evidence="1" key="1">
    <citation type="journal article" date="2022" name="Arch. Microbiol.">
        <title>Pseudodesulfovibrio sediminis sp. nov., a mesophilic and neutrophilic sulfate-reducing bacterium isolated from sediment of a brackish lake.</title>
        <authorList>
            <person name="Takahashi A."/>
            <person name="Kojima H."/>
            <person name="Watanabe M."/>
            <person name="Fukui M."/>
        </authorList>
    </citation>
    <scope>NUCLEOTIDE SEQUENCE</scope>
    <source>
        <strain evidence="1">SF6</strain>
    </source>
</reference>
<dbReference type="RefSeq" id="WP_229591173.1">
    <property type="nucleotide sequence ID" value="NZ_AP024485.1"/>
</dbReference>
<dbReference type="Proteomes" id="UP001053296">
    <property type="component" value="Chromosome"/>
</dbReference>
<keyword evidence="2" id="KW-1185">Reference proteome</keyword>
<dbReference type="EMBL" id="AP024485">
    <property type="protein sequence ID" value="BCS89188.1"/>
    <property type="molecule type" value="Genomic_DNA"/>
</dbReference>
<evidence type="ECO:0000313" key="2">
    <source>
        <dbReference type="Proteomes" id="UP001053296"/>
    </source>
</evidence>
<organism evidence="1 2">
    <name type="scientific">Pseudodesulfovibrio sediminis</name>
    <dbReference type="NCBI Taxonomy" id="2810563"/>
    <lineage>
        <taxon>Bacteria</taxon>
        <taxon>Pseudomonadati</taxon>
        <taxon>Thermodesulfobacteriota</taxon>
        <taxon>Desulfovibrionia</taxon>
        <taxon>Desulfovibrionales</taxon>
        <taxon>Desulfovibrionaceae</taxon>
    </lineage>
</organism>
<name>A0ABN6EWF9_9BACT</name>
<accession>A0ABN6EWF9</accession>